<protein>
    <submittedName>
        <fullName evidence="2">tRNA threonylcarbamoyl adenosine modification protein, Sua5/YciO/YrdC/YwlC family</fullName>
    </submittedName>
</protein>
<feature type="domain" description="YrdC-like" evidence="1">
    <location>
        <begin position="14"/>
        <end position="200"/>
    </location>
</feature>
<dbReference type="STRING" id="44574.AAW31_06030"/>
<keyword evidence="3" id="KW-1185">Reference proteome</keyword>
<dbReference type="OrthoDB" id="9781656at2"/>
<dbReference type="EMBL" id="FOUB01000012">
    <property type="protein sequence ID" value="SFM07407.1"/>
    <property type="molecule type" value="Genomic_DNA"/>
</dbReference>
<dbReference type="SUPFAM" id="SSF55821">
    <property type="entry name" value="YrdC/RibB"/>
    <property type="match status" value="1"/>
</dbReference>
<sequence>MAQFFSIHPQNPQPRLLRQAVTILRDGGIIAYPTDSCYALGCQIGNKDAMGRIRAIRQVDEHHHFTLICRDLAEISNYAKVDNIQYRLLKASTPGSYTFILKASREVPRRLQHPKRHTIGLRIPEHPVAHGLLAELDEPLLSSTLILPGDELPLNDAEEIRQRLQHQVELVIDAGSCGVEMTTVIDLTSDTPEIIRTGKGSLAPFGIAHG</sequence>
<organism evidence="2 3">
    <name type="scientific">Nitrosomonas communis</name>
    <dbReference type="NCBI Taxonomy" id="44574"/>
    <lineage>
        <taxon>Bacteria</taxon>
        <taxon>Pseudomonadati</taxon>
        <taxon>Pseudomonadota</taxon>
        <taxon>Betaproteobacteria</taxon>
        <taxon>Nitrosomonadales</taxon>
        <taxon>Nitrosomonadaceae</taxon>
        <taxon>Nitrosomonas</taxon>
    </lineage>
</organism>
<dbReference type="PANTHER" id="PTHR42828">
    <property type="entry name" value="DHBP SYNTHASE RIBB-LIKE ALPHA/BETA DOMAIN-CONTAINING PROTEIN"/>
    <property type="match status" value="1"/>
</dbReference>
<name>A0A1I4MWC8_9PROT</name>
<accession>A0A1I4MWC8</accession>
<dbReference type="InterPro" id="IPR052532">
    <property type="entry name" value="SUA5_domain"/>
</dbReference>
<dbReference type="PANTHER" id="PTHR42828:SF3">
    <property type="entry name" value="THREONYLCARBAMOYL-AMP SYNTHASE"/>
    <property type="match status" value="1"/>
</dbReference>
<evidence type="ECO:0000313" key="2">
    <source>
        <dbReference type="EMBL" id="SFM07407.1"/>
    </source>
</evidence>
<dbReference type="Proteomes" id="UP000183287">
    <property type="component" value="Unassembled WGS sequence"/>
</dbReference>
<dbReference type="PROSITE" id="PS51163">
    <property type="entry name" value="YRDC"/>
    <property type="match status" value="1"/>
</dbReference>
<dbReference type="InterPro" id="IPR006070">
    <property type="entry name" value="Sua5-like_dom"/>
</dbReference>
<reference evidence="3" key="1">
    <citation type="submission" date="2016-10" db="EMBL/GenBank/DDBJ databases">
        <authorList>
            <person name="Varghese N."/>
            <person name="Submissions S."/>
        </authorList>
    </citation>
    <scope>NUCLEOTIDE SEQUENCE [LARGE SCALE GENOMIC DNA]</scope>
    <source>
        <strain evidence="3">Nm44</strain>
    </source>
</reference>
<dbReference type="AlphaFoldDB" id="A0A1I4MWC8"/>
<gene>
    <name evidence="2" type="ORF">SAMN05421863_101215</name>
</gene>
<dbReference type="Pfam" id="PF01300">
    <property type="entry name" value="Sua5_yciO_yrdC"/>
    <property type="match status" value="1"/>
</dbReference>
<proteinExistence type="predicted"/>
<evidence type="ECO:0000313" key="3">
    <source>
        <dbReference type="Proteomes" id="UP000183287"/>
    </source>
</evidence>
<dbReference type="RefSeq" id="WP_074904583.1">
    <property type="nucleotide sequence ID" value="NZ_FOUB01000012.1"/>
</dbReference>
<dbReference type="Gene3D" id="3.90.870.10">
    <property type="entry name" value="DHBP synthase"/>
    <property type="match status" value="1"/>
</dbReference>
<dbReference type="GO" id="GO:0003725">
    <property type="term" value="F:double-stranded RNA binding"/>
    <property type="evidence" value="ECO:0007669"/>
    <property type="project" value="InterPro"/>
</dbReference>
<dbReference type="InterPro" id="IPR017945">
    <property type="entry name" value="DHBP_synth_RibB-like_a/b_dom"/>
</dbReference>
<evidence type="ECO:0000259" key="1">
    <source>
        <dbReference type="PROSITE" id="PS51163"/>
    </source>
</evidence>
<dbReference type="NCBIfam" id="TIGR00057">
    <property type="entry name" value="L-threonylcarbamoyladenylate synthase"/>
    <property type="match status" value="1"/>
</dbReference>